<dbReference type="GO" id="GO:0015074">
    <property type="term" value="P:DNA integration"/>
    <property type="evidence" value="ECO:0007669"/>
    <property type="project" value="InterPro"/>
</dbReference>
<dbReference type="GO" id="GO:0003676">
    <property type="term" value="F:nucleic acid binding"/>
    <property type="evidence" value="ECO:0007669"/>
    <property type="project" value="InterPro"/>
</dbReference>
<dbReference type="PANTHER" id="PTHR35004:SF7">
    <property type="entry name" value="INTEGRASE PROTEIN"/>
    <property type="match status" value="1"/>
</dbReference>
<sequence length="298" mass="35485">MRVKPKEIVRTYKRVGGVYKAASLLGVHPTTVYRWLKRAKTKVGTISSNNLKRKSTRPRNINKFEFSSSQKIEIERLRFDKGWMAEKIIKHLNINCHPKTLHRYLIRRRLVRKYGYHRRPRFQNTLHMHLGNTKTIGYLQFDVKYVTPELSGLPYTCFEYAVIDIFSRYKEAVILNHLDQDGSMSAMLEMLPKLPFKPVFIQTDNGLEFQGRFHKMCEDMNLKHHLIHKQTPNENALIERSFRTDEEEFFFRLDKAPDHYDELRDWFATWLFEYNHERPHLGIKLKTPYEVVANVLSG</sequence>
<dbReference type="InterPro" id="IPR036397">
    <property type="entry name" value="RNaseH_sf"/>
</dbReference>
<dbReference type="SUPFAM" id="SSF53098">
    <property type="entry name" value="Ribonuclease H-like"/>
    <property type="match status" value="1"/>
</dbReference>
<dbReference type="PROSITE" id="PS50994">
    <property type="entry name" value="INTEGRASE"/>
    <property type="match status" value="1"/>
</dbReference>
<gene>
    <name evidence="2" type="ORF">UU12_C0044G0007</name>
</gene>
<protein>
    <submittedName>
        <fullName evidence="2">Integrase</fullName>
    </submittedName>
</protein>
<dbReference type="EMBL" id="LBZK01000044">
    <property type="protein sequence ID" value="KKR69529.1"/>
    <property type="molecule type" value="Genomic_DNA"/>
</dbReference>
<feature type="domain" description="Integrase catalytic" evidence="1">
    <location>
        <begin position="116"/>
        <end position="296"/>
    </location>
</feature>
<dbReference type="STRING" id="1618563.UU12_C0044G0007"/>
<dbReference type="AlphaFoldDB" id="A0A0G0SXK4"/>
<proteinExistence type="predicted"/>
<dbReference type="PANTHER" id="PTHR35004">
    <property type="entry name" value="TRANSPOSASE RV3428C-RELATED"/>
    <property type="match status" value="1"/>
</dbReference>
<comment type="caution">
    <text evidence="2">The sequence shown here is derived from an EMBL/GenBank/DDBJ whole genome shotgun (WGS) entry which is preliminary data.</text>
</comment>
<dbReference type="Gene3D" id="3.30.420.10">
    <property type="entry name" value="Ribonuclease H-like superfamily/Ribonuclease H"/>
    <property type="match status" value="1"/>
</dbReference>
<dbReference type="InterPro" id="IPR001584">
    <property type="entry name" value="Integrase_cat-core"/>
</dbReference>
<dbReference type="Proteomes" id="UP000034562">
    <property type="component" value="Unassembled WGS sequence"/>
</dbReference>
<name>A0A0G0SXK4_9BACT</name>
<reference evidence="2 3" key="1">
    <citation type="journal article" date="2015" name="Nature">
        <title>rRNA introns, odd ribosomes, and small enigmatic genomes across a large radiation of phyla.</title>
        <authorList>
            <person name="Brown C.T."/>
            <person name="Hug L.A."/>
            <person name="Thomas B.C."/>
            <person name="Sharon I."/>
            <person name="Castelle C.J."/>
            <person name="Singh A."/>
            <person name="Wilkins M.J."/>
            <person name="Williams K.H."/>
            <person name="Banfield J.F."/>
        </authorList>
    </citation>
    <scope>NUCLEOTIDE SEQUENCE [LARGE SCALE GENOMIC DNA]</scope>
</reference>
<evidence type="ECO:0000313" key="2">
    <source>
        <dbReference type="EMBL" id="KKR69529.1"/>
    </source>
</evidence>
<accession>A0A0G0SXK4</accession>
<dbReference type="Pfam" id="PF13683">
    <property type="entry name" value="rve_3"/>
    <property type="match status" value="1"/>
</dbReference>
<evidence type="ECO:0000313" key="3">
    <source>
        <dbReference type="Proteomes" id="UP000034562"/>
    </source>
</evidence>
<dbReference type="InterPro" id="IPR012337">
    <property type="entry name" value="RNaseH-like_sf"/>
</dbReference>
<evidence type="ECO:0000259" key="1">
    <source>
        <dbReference type="PROSITE" id="PS50994"/>
    </source>
</evidence>
<organism evidence="2 3">
    <name type="scientific">Candidatus Woesebacteria bacterium GW2011_GWA2_40_7b</name>
    <dbReference type="NCBI Taxonomy" id="1618563"/>
    <lineage>
        <taxon>Bacteria</taxon>
        <taxon>Candidatus Woeseibacteriota</taxon>
    </lineage>
</organism>